<dbReference type="Proteomes" id="UP000673691">
    <property type="component" value="Unassembled WGS sequence"/>
</dbReference>
<dbReference type="OrthoDB" id="407630at2759"/>
<dbReference type="EMBL" id="JAEFCI010004891">
    <property type="protein sequence ID" value="KAG5460656.1"/>
    <property type="molecule type" value="Genomic_DNA"/>
</dbReference>
<dbReference type="InterPro" id="IPR006797">
    <property type="entry name" value="PRELI/MSF1_dom"/>
</dbReference>
<reference evidence="2 3" key="1">
    <citation type="journal article" name="Sci. Rep.">
        <title>Genome-scale phylogenetic analyses confirm Olpidium as the closest living zoosporic fungus to the non-flagellated, terrestrial fungi.</title>
        <authorList>
            <person name="Chang Y."/>
            <person name="Rochon D."/>
            <person name="Sekimoto S."/>
            <person name="Wang Y."/>
            <person name="Chovatia M."/>
            <person name="Sandor L."/>
            <person name="Salamov A."/>
            <person name="Grigoriev I.V."/>
            <person name="Stajich J.E."/>
            <person name="Spatafora J.W."/>
        </authorList>
    </citation>
    <scope>NUCLEOTIDE SEQUENCE [LARGE SCALE GENOMIC DNA]</scope>
    <source>
        <strain evidence="2">S191</strain>
    </source>
</reference>
<protein>
    <submittedName>
        <fullName evidence="2">PRELI-like family-domain-containing protein</fullName>
    </submittedName>
</protein>
<accession>A0A8H8DJK7</accession>
<evidence type="ECO:0000313" key="2">
    <source>
        <dbReference type="EMBL" id="KAG5460656.1"/>
    </source>
</evidence>
<organism evidence="2 3">
    <name type="scientific">Olpidium bornovanus</name>
    <dbReference type="NCBI Taxonomy" id="278681"/>
    <lineage>
        <taxon>Eukaryota</taxon>
        <taxon>Fungi</taxon>
        <taxon>Fungi incertae sedis</taxon>
        <taxon>Olpidiomycota</taxon>
        <taxon>Olpidiomycotina</taxon>
        <taxon>Olpidiomycetes</taxon>
        <taxon>Olpidiales</taxon>
        <taxon>Olpidiaceae</taxon>
        <taxon>Olpidium</taxon>
    </lineage>
</organism>
<dbReference type="GO" id="GO:0005758">
    <property type="term" value="C:mitochondrial intermembrane space"/>
    <property type="evidence" value="ECO:0007669"/>
    <property type="project" value="InterPro"/>
</dbReference>
<proteinExistence type="predicted"/>
<evidence type="ECO:0000259" key="1">
    <source>
        <dbReference type="PROSITE" id="PS50904"/>
    </source>
</evidence>
<dbReference type="Pfam" id="PF04707">
    <property type="entry name" value="PRELI"/>
    <property type="match status" value="1"/>
</dbReference>
<comment type="caution">
    <text evidence="2">The sequence shown here is derived from an EMBL/GenBank/DDBJ whole genome shotgun (WGS) entry which is preliminary data.</text>
</comment>
<dbReference type="PROSITE" id="PS50904">
    <property type="entry name" value="PRELI_MSF1"/>
    <property type="match status" value="1"/>
</dbReference>
<dbReference type="InterPro" id="IPR037365">
    <property type="entry name" value="Slowmo/Ups"/>
</dbReference>
<evidence type="ECO:0000313" key="3">
    <source>
        <dbReference type="Proteomes" id="UP000673691"/>
    </source>
</evidence>
<sequence>MKLFQTSHIYPHPWATITQAAFAKYKYRDTTDLTHVVAVDVLDRSVDPHTGRLRTERLITCDQSAPAFIKKLLGGSTLTYIHEVSYVDVESETHVAKSRNLTGSNLILCEENVVYTPDPQDKERTLFTQSAEITALLNFSKLSHAVEEFCVKRFRENAEKGRRALEDVVDRILKEGRELSRDLAVKTEEMLHPGSKKA</sequence>
<feature type="domain" description="PRELI/MSF1" evidence="1">
    <location>
        <begin position="1"/>
        <end position="177"/>
    </location>
</feature>
<name>A0A8H8DJK7_9FUNG</name>
<keyword evidence="3" id="KW-1185">Reference proteome</keyword>
<dbReference type="AlphaFoldDB" id="A0A8H8DJK7"/>
<dbReference type="PANTHER" id="PTHR11158">
    <property type="entry name" value="MSF1/PX19 RELATED"/>
    <property type="match status" value="1"/>
</dbReference>
<gene>
    <name evidence="2" type="ORF">BJ554DRAFT_7264</name>
</gene>